<evidence type="ECO:0000313" key="2">
    <source>
        <dbReference type="Proteomes" id="UP000367750"/>
    </source>
</evidence>
<accession>A0A5J5GEI2</accession>
<evidence type="ECO:0000313" key="1">
    <source>
        <dbReference type="EMBL" id="KAA9005874.1"/>
    </source>
</evidence>
<gene>
    <name evidence="1" type="ORF">F4V43_07315</name>
</gene>
<proteinExistence type="predicted"/>
<organism evidence="1 2">
    <name type="scientific">Paenibacillus spiritus</name>
    <dbReference type="NCBI Taxonomy" id="2496557"/>
    <lineage>
        <taxon>Bacteria</taxon>
        <taxon>Bacillati</taxon>
        <taxon>Bacillota</taxon>
        <taxon>Bacilli</taxon>
        <taxon>Bacillales</taxon>
        <taxon>Paenibacillaceae</taxon>
        <taxon>Paenibacillus</taxon>
    </lineage>
</organism>
<dbReference type="PROSITE" id="PS51257">
    <property type="entry name" value="PROKAR_LIPOPROTEIN"/>
    <property type="match status" value="1"/>
</dbReference>
<dbReference type="OrthoDB" id="2620246at2"/>
<comment type="caution">
    <text evidence="1">The sequence shown here is derived from an EMBL/GenBank/DDBJ whole genome shotgun (WGS) entry which is preliminary data.</text>
</comment>
<dbReference type="AlphaFoldDB" id="A0A5J5GEI2"/>
<name>A0A5J5GEI2_9BACL</name>
<dbReference type="RefSeq" id="WP_150457575.1">
    <property type="nucleotide sequence ID" value="NZ_VYKK01000007.1"/>
</dbReference>
<dbReference type="Proteomes" id="UP000367750">
    <property type="component" value="Unassembled WGS sequence"/>
</dbReference>
<keyword evidence="2" id="KW-1185">Reference proteome</keyword>
<protein>
    <submittedName>
        <fullName evidence="1">Uncharacterized protein</fullName>
    </submittedName>
</protein>
<dbReference type="EMBL" id="VYKK01000007">
    <property type="protein sequence ID" value="KAA9005874.1"/>
    <property type="molecule type" value="Genomic_DNA"/>
</dbReference>
<reference evidence="1 2" key="1">
    <citation type="submission" date="2019-09" db="EMBL/GenBank/DDBJ databases">
        <title>Bacillus ochoae sp. nov., Paenibacillus whitsoniae sp. nov., Paenibacillus spiritus sp. nov. Isolated from the Mars Exploration Rover during spacecraft assembly.</title>
        <authorList>
            <person name="Seuylemezian A."/>
            <person name="Vaishampayan P."/>
        </authorList>
    </citation>
    <scope>NUCLEOTIDE SEQUENCE [LARGE SCALE GENOMIC DNA]</scope>
    <source>
        <strain evidence="1 2">MER_111</strain>
    </source>
</reference>
<sequence>MKDRKQILAAMSALILVTLTGCRDSGKNGDFSVINKSLALHSSQLKEEQGVTLVGYASDPSHLIFQIGIGYDSNLTKEELHTIINDYLSDSVSTRQDSDWHQRLKPYHLIIERIGESRTDFPAIAYKEEGETELTWTEMKESSR</sequence>